<reference evidence="1 2" key="1">
    <citation type="submission" date="2018-07" db="EMBL/GenBank/DDBJ databases">
        <title>Corallincola holothuriorum sp. nov., a new facultative anaerobe isolated from sea cucumber Apostichopus japonicus.</title>
        <authorList>
            <person name="Xia H."/>
        </authorList>
    </citation>
    <scope>NUCLEOTIDE SEQUENCE [LARGE SCALE GENOMIC DNA]</scope>
    <source>
        <strain evidence="1 2">C4</strain>
    </source>
</reference>
<evidence type="ECO:0000313" key="2">
    <source>
        <dbReference type="Proteomes" id="UP000252558"/>
    </source>
</evidence>
<sequence>MQDPQIDYNGSIALRGAEALVHVAPPYSLHEEYTYKLKASYSDCSGIESEAQQVKLGWLYTISLTVTKLGMSFARNNAK</sequence>
<evidence type="ECO:0000313" key="1">
    <source>
        <dbReference type="EMBL" id="RCU49079.1"/>
    </source>
</evidence>
<gene>
    <name evidence="1" type="ORF">DU002_12010</name>
</gene>
<proteinExistence type="predicted"/>
<comment type="caution">
    <text evidence="1">The sequence shown here is derived from an EMBL/GenBank/DDBJ whole genome shotgun (WGS) entry which is preliminary data.</text>
</comment>
<dbReference type="AlphaFoldDB" id="A0A368NI33"/>
<protein>
    <submittedName>
        <fullName evidence="1">Uncharacterized protein</fullName>
    </submittedName>
</protein>
<dbReference type="EMBL" id="QPID01000007">
    <property type="protein sequence ID" value="RCU49079.1"/>
    <property type="molecule type" value="Genomic_DNA"/>
</dbReference>
<keyword evidence="2" id="KW-1185">Reference proteome</keyword>
<name>A0A368NI33_9GAMM</name>
<dbReference type="Proteomes" id="UP000252558">
    <property type="component" value="Unassembled WGS sequence"/>
</dbReference>
<accession>A0A368NI33</accession>
<organism evidence="1 2">
    <name type="scientific">Corallincola holothuriorum</name>
    <dbReference type="NCBI Taxonomy" id="2282215"/>
    <lineage>
        <taxon>Bacteria</taxon>
        <taxon>Pseudomonadati</taxon>
        <taxon>Pseudomonadota</taxon>
        <taxon>Gammaproteobacteria</taxon>
        <taxon>Alteromonadales</taxon>
        <taxon>Psychromonadaceae</taxon>
        <taxon>Corallincola</taxon>
    </lineage>
</organism>